<keyword evidence="3" id="KW-1185">Reference proteome</keyword>
<evidence type="ECO:0000256" key="1">
    <source>
        <dbReference type="SAM" id="MobiDB-lite"/>
    </source>
</evidence>
<dbReference type="Proteomes" id="UP001244341">
    <property type="component" value="Chromosome 7b"/>
</dbReference>
<evidence type="ECO:0000313" key="2">
    <source>
        <dbReference type="EMBL" id="WIA16281.1"/>
    </source>
</evidence>
<name>A0ABY8U768_TETOB</name>
<proteinExistence type="predicted"/>
<dbReference type="EMBL" id="CP126214">
    <property type="protein sequence ID" value="WIA16281.1"/>
    <property type="molecule type" value="Genomic_DNA"/>
</dbReference>
<sequence>MGHAYAAAGYFFDAAGSSNSLPDFGGVTPSSTSGFSPTSTATSLAATPMFNQAWPGHPHQQHSQQHSSQQQHSLQQPPTAAAAAAARLARRQSRGHSHMSGMSGYSTMSSLDGGLSRDERQHSADGGGWGRLSGVNTPHGYHSSRCCSEAQTPHGFDADRAAALRGGATAAAGSGDPGAAVPGTSYLRYRGEYILPATHLPYAPHGPAVWRVTGADGLAAAMGTLLREPLERRSRGHAATQAAAKLASGLVSTVWHVVDDMVVAPALQDYVAANGTPGRDAAAAAQAARAPTRVLGHSVARN</sequence>
<feature type="compositionally biased region" description="Basic residues" evidence="1">
    <location>
        <begin position="88"/>
        <end position="97"/>
    </location>
</feature>
<feature type="compositionally biased region" description="Low complexity" evidence="1">
    <location>
        <begin position="98"/>
        <end position="110"/>
    </location>
</feature>
<feature type="region of interest" description="Disordered" evidence="1">
    <location>
        <begin position="50"/>
        <end position="131"/>
    </location>
</feature>
<reference evidence="2 3" key="1">
    <citation type="submission" date="2023-05" db="EMBL/GenBank/DDBJ databases">
        <title>A 100% complete, gapless, phased diploid assembly of the Scenedesmus obliquus UTEX 3031 genome.</title>
        <authorList>
            <person name="Biondi T.C."/>
            <person name="Hanschen E.R."/>
            <person name="Kwon T."/>
            <person name="Eng W."/>
            <person name="Kruse C.P.S."/>
            <person name="Koehler S.I."/>
            <person name="Kunde Y."/>
            <person name="Gleasner C.D."/>
            <person name="You Mak K.T."/>
            <person name="Polle J."/>
            <person name="Hovde B.T."/>
            <person name="Starkenburg S.R."/>
        </authorList>
    </citation>
    <scope>NUCLEOTIDE SEQUENCE [LARGE SCALE GENOMIC DNA]</scope>
    <source>
        <strain evidence="2 3">DOE0152z</strain>
    </source>
</reference>
<gene>
    <name evidence="2" type="ORF">OEZ85_012985</name>
</gene>
<protein>
    <submittedName>
        <fullName evidence="2">Uncharacterized protein</fullName>
    </submittedName>
</protein>
<accession>A0ABY8U768</accession>
<evidence type="ECO:0000313" key="3">
    <source>
        <dbReference type="Proteomes" id="UP001244341"/>
    </source>
</evidence>
<feature type="compositionally biased region" description="Low complexity" evidence="1">
    <location>
        <begin position="61"/>
        <end position="87"/>
    </location>
</feature>
<organism evidence="2 3">
    <name type="scientific">Tetradesmus obliquus</name>
    <name type="common">Green alga</name>
    <name type="synonym">Acutodesmus obliquus</name>
    <dbReference type="NCBI Taxonomy" id="3088"/>
    <lineage>
        <taxon>Eukaryota</taxon>
        <taxon>Viridiplantae</taxon>
        <taxon>Chlorophyta</taxon>
        <taxon>core chlorophytes</taxon>
        <taxon>Chlorophyceae</taxon>
        <taxon>CS clade</taxon>
        <taxon>Sphaeropleales</taxon>
        <taxon>Scenedesmaceae</taxon>
        <taxon>Tetradesmus</taxon>
    </lineage>
</organism>